<evidence type="ECO:0000313" key="3">
    <source>
        <dbReference type="Proteomes" id="UP000799438"/>
    </source>
</evidence>
<dbReference type="InterPro" id="IPR011037">
    <property type="entry name" value="Pyrv_Knase-like_insert_dom_sf"/>
</dbReference>
<dbReference type="Pfam" id="PF03473">
    <property type="entry name" value="MOSC"/>
    <property type="match status" value="1"/>
</dbReference>
<dbReference type="GeneID" id="54297039"/>
<dbReference type="AlphaFoldDB" id="A0A6A6BSX9"/>
<sequence length="344" mass="36886">MNIAQLYTYPIKSLRGISTPEATLTPSGFQYDRRFMLLRVKADGSLENMHVSRFPQMTLFHTAITPPSPLAESERGSNGAITVTFRPPDGDPASVDVPLHPATDDAPLLDVVMHQSPTSAFDMGPALNGWFSRCFGFDVVLAYLGHHRRPVLMSRPQSTSSSWLSSLASSVPSLLGGNSGADTAAKDDGITFADCAPVLVVSATSLADVSARLPSAERPMDVTKFRPNIVVSGAGAAWEEDLWGEIATGSGVRFSLPHNCFRCASVNVDYATGKPGAGESGQVLKKLQKDRRIDSGAKWSPVFGRYGFPGPADAGKTLRVGDEVRVVKRNADVTKFDWPGLSSF</sequence>
<proteinExistence type="predicted"/>
<dbReference type="RefSeq" id="XP_033402904.1">
    <property type="nucleotide sequence ID" value="XM_033539543.1"/>
</dbReference>
<dbReference type="InterPro" id="IPR005302">
    <property type="entry name" value="MoCF_Sase_C"/>
</dbReference>
<name>A0A6A6BSX9_9PEZI</name>
<feature type="domain" description="MOSC" evidence="1">
    <location>
        <begin position="169"/>
        <end position="327"/>
    </location>
</feature>
<dbReference type="PANTHER" id="PTHR14237">
    <property type="entry name" value="MOLYBDOPTERIN COFACTOR SULFURASE MOSC"/>
    <property type="match status" value="1"/>
</dbReference>
<dbReference type="PROSITE" id="PS51340">
    <property type="entry name" value="MOSC"/>
    <property type="match status" value="1"/>
</dbReference>
<dbReference type="PANTHER" id="PTHR14237:SF34">
    <property type="entry name" value="MOSC DOMAIN PROTEIN (AFU_ORTHOLOGUE AFUA_2G07820)"/>
    <property type="match status" value="1"/>
</dbReference>
<organism evidence="2 3">
    <name type="scientific">Aplosporella prunicola CBS 121167</name>
    <dbReference type="NCBI Taxonomy" id="1176127"/>
    <lineage>
        <taxon>Eukaryota</taxon>
        <taxon>Fungi</taxon>
        <taxon>Dikarya</taxon>
        <taxon>Ascomycota</taxon>
        <taxon>Pezizomycotina</taxon>
        <taxon>Dothideomycetes</taxon>
        <taxon>Dothideomycetes incertae sedis</taxon>
        <taxon>Botryosphaeriales</taxon>
        <taxon>Aplosporellaceae</taxon>
        <taxon>Aplosporella</taxon>
    </lineage>
</organism>
<dbReference type="OrthoDB" id="17255at2759"/>
<dbReference type="InterPro" id="IPR005303">
    <property type="entry name" value="MOCOS_middle"/>
</dbReference>
<dbReference type="SUPFAM" id="SSF141673">
    <property type="entry name" value="MOSC N-terminal domain-like"/>
    <property type="match status" value="1"/>
</dbReference>
<protein>
    <recommendedName>
        <fullName evidence="1">MOSC domain-containing protein</fullName>
    </recommendedName>
</protein>
<gene>
    <name evidence="2" type="ORF">K452DRAFT_282176</name>
</gene>
<dbReference type="EMBL" id="ML995474">
    <property type="protein sequence ID" value="KAF2147196.1"/>
    <property type="molecule type" value="Genomic_DNA"/>
</dbReference>
<reference evidence="2" key="1">
    <citation type="journal article" date="2020" name="Stud. Mycol.">
        <title>101 Dothideomycetes genomes: a test case for predicting lifestyles and emergence of pathogens.</title>
        <authorList>
            <person name="Haridas S."/>
            <person name="Albert R."/>
            <person name="Binder M."/>
            <person name="Bloem J."/>
            <person name="Labutti K."/>
            <person name="Salamov A."/>
            <person name="Andreopoulos B."/>
            <person name="Baker S."/>
            <person name="Barry K."/>
            <person name="Bills G."/>
            <person name="Bluhm B."/>
            <person name="Cannon C."/>
            <person name="Castanera R."/>
            <person name="Culley D."/>
            <person name="Daum C."/>
            <person name="Ezra D."/>
            <person name="Gonzalez J."/>
            <person name="Henrissat B."/>
            <person name="Kuo A."/>
            <person name="Liang C."/>
            <person name="Lipzen A."/>
            <person name="Lutzoni F."/>
            <person name="Magnuson J."/>
            <person name="Mondo S."/>
            <person name="Nolan M."/>
            <person name="Ohm R."/>
            <person name="Pangilinan J."/>
            <person name="Park H.-J."/>
            <person name="Ramirez L."/>
            <person name="Alfaro M."/>
            <person name="Sun H."/>
            <person name="Tritt A."/>
            <person name="Yoshinaga Y."/>
            <person name="Zwiers L.-H."/>
            <person name="Turgeon B."/>
            <person name="Goodwin S."/>
            <person name="Spatafora J."/>
            <person name="Crous P."/>
            <person name="Grigoriev I."/>
        </authorList>
    </citation>
    <scope>NUCLEOTIDE SEQUENCE</scope>
    <source>
        <strain evidence="2">CBS 121167</strain>
    </source>
</reference>
<evidence type="ECO:0000313" key="2">
    <source>
        <dbReference type="EMBL" id="KAF2147196.1"/>
    </source>
</evidence>
<accession>A0A6A6BSX9</accession>
<dbReference type="GO" id="GO:0030151">
    <property type="term" value="F:molybdenum ion binding"/>
    <property type="evidence" value="ECO:0007669"/>
    <property type="project" value="InterPro"/>
</dbReference>
<dbReference type="GO" id="GO:0003824">
    <property type="term" value="F:catalytic activity"/>
    <property type="evidence" value="ECO:0007669"/>
    <property type="project" value="InterPro"/>
</dbReference>
<dbReference type="GO" id="GO:0030170">
    <property type="term" value="F:pyridoxal phosphate binding"/>
    <property type="evidence" value="ECO:0007669"/>
    <property type="project" value="InterPro"/>
</dbReference>
<evidence type="ECO:0000259" key="1">
    <source>
        <dbReference type="PROSITE" id="PS51340"/>
    </source>
</evidence>
<keyword evidence="3" id="KW-1185">Reference proteome</keyword>
<dbReference type="SUPFAM" id="SSF50800">
    <property type="entry name" value="PK beta-barrel domain-like"/>
    <property type="match status" value="1"/>
</dbReference>
<dbReference type="Proteomes" id="UP000799438">
    <property type="component" value="Unassembled WGS sequence"/>
</dbReference>
<dbReference type="Pfam" id="PF03476">
    <property type="entry name" value="MOSC_N"/>
    <property type="match status" value="1"/>
</dbReference>